<dbReference type="Proteomes" id="UP000515598">
    <property type="component" value="Chromosome"/>
</dbReference>
<dbReference type="Proteomes" id="UP000197090">
    <property type="component" value="Unassembled WGS sequence"/>
</dbReference>
<name>A0A1A6XVK3_STEMA</name>
<proteinExistence type="predicted"/>
<evidence type="ECO:0000313" key="3">
    <source>
        <dbReference type="Proteomes" id="UP000197090"/>
    </source>
</evidence>
<dbReference type="EMBL" id="CP060025">
    <property type="protein sequence ID" value="QNG78946.1"/>
    <property type="molecule type" value="Genomic_DNA"/>
</dbReference>
<evidence type="ECO:0000313" key="1">
    <source>
        <dbReference type="EMBL" id="OWQ78053.1"/>
    </source>
</evidence>
<evidence type="ECO:0000313" key="4">
    <source>
        <dbReference type="Proteomes" id="UP000515598"/>
    </source>
</evidence>
<accession>A0A1A6XVK3</accession>
<organism evidence="1 3">
    <name type="scientific">Stenotrophomonas maltophilia</name>
    <name type="common">Pseudomonas maltophilia</name>
    <name type="synonym">Xanthomonas maltophilia</name>
    <dbReference type="NCBI Taxonomy" id="40324"/>
    <lineage>
        <taxon>Bacteria</taxon>
        <taxon>Pseudomonadati</taxon>
        <taxon>Pseudomonadota</taxon>
        <taxon>Gammaproteobacteria</taxon>
        <taxon>Lysobacterales</taxon>
        <taxon>Lysobacteraceae</taxon>
        <taxon>Stenotrophomonas</taxon>
        <taxon>Stenotrophomonas maltophilia group</taxon>
    </lineage>
</organism>
<protein>
    <submittedName>
        <fullName evidence="1">Uncharacterized protein</fullName>
    </submittedName>
</protein>
<dbReference type="RefSeq" id="WP_065196526.1">
    <property type="nucleotide sequence ID" value="NZ_CP040433.1"/>
</dbReference>
<gene>
    <name evidence="1" type="ORF">CEE63_03315</name>
    <name evidence="2" type="ORF">GPNADHDJ_03173</name>
</gene>
<dbReference type="AlphaFoldDB" id="A0A1A6XVK3"/>
<dbReference type="EMBL" id="NIVX01000026">
    <property type="protein sequence ID" value="OWQ78053.1"/>
    <property type="molecule type" value="Genomic_DNA"/>
</dbReference>
<reference evidence="2 4" key="2">
    <citation type="submission" date="2020-08" db="EMBL/GenBank/DDBJ databases">
        <title>Phenotypic and transcriptomic analysis of seven clinical Stenotrophomonas maltophilia isolates identify a small set of shared and commonly regulated genes involved in biofilm lifestyle.</title>
        <authorList>
            <person name="Alio I."/>
            <person name="Gudzuhn M."/>
            <person name="Streit W."/>
        </authorList>
    </citation>
    <scope>NUCLEOTIDE SEQUENCE [LARGE SCALE GENOMIC DNA]</scope>
    <source>
        <strain evidence="2 4">UHH_SKK55</strain>
    </source>
</reference>
<evidence type="ECO:0000313" key="2">
    <source>
        <dbReference type="EMBL" id="QNG78946.1"/>
    </source>
</evidence>
<reference evidence="1 3" key="1">
    <citation type="submission" date="2017-06" db="EMBL/GenBank/DDBJ databases">
        <authorList>
            <person name="Kim H.J."/>
            <person name="Triplett B.A."/>
        </authorList>
    </citation>
    <scope>NUCLEOTIDE SEQUENCE [LARGE SCALE GENOMIC DNA]</scope>
    <source>
        <strain evidence="1 3">594</strain>
    </source>
</reference>
<sequence>MSISLFLEVEAGADLGAVLHALDSIQAEYSDGTDGLRGYLPASNTGFGFGIVDPPEAVVAEGIEASWQVGLLGSFHFRASGFERAWEEICHFIKRYAATCEFQFVLSFQFESVYAASLGKALVFPGPVAL</sequence>